<gene>
    <name evidence="13" type="ORF">FN846DRAFT_685514</name>
</gene>
<keyword evidence="6" id="KW-0119">Carbohydrate metabolism</keyword>
<keyword evidence="3" id="KW-0479">Metal-binding</keyword>
<feature type="domain" description="NodB homology" evidence="12">
    <location>
        <begin position="122"/>
        <end position="315"/>
    </location>
</feature>
<dbReference type="GO" id="GO:0016810">
    <property type="term" value="F:hydrolase activity, acting on carbon-nitrogen (but not peptide) bonds"/>
    <property type="evidence" value="ECO:0007669"/>
    <property type="project" value="InterPro"/>
</dbReference>
<dbReference type="EMBL" id="VXIS01000071">
    <property type="protein sequence ID" value="KAA8908143.1"/>
    <property type="molecule type" value="Genomic_DNA"/>
</dbReference>
<evidence type="ECO:0000256" key="4">
    <source>
        <dbReference type="ARBA" id="ARBA00022729"/>
    </source>
</evidence>
<evidence type="ECO:0000256" key="1">
    <source>
        <dbReference type="ARBA" id="ARBA00001941"/>
    </source>
</evidence>
<evidence type="ECO:0000313" key="14">
    <source>
        <dbReference type="Proteomes" id="UP000326924"/>
    </source>
</evidence>
<evidence type="ECO:0000256" key="8">
    <source>
        <dbReference type="PROSITE-ProRule" id="PRU00261"/>
    </source>
</evidence>
<evidence type="ECO:0000256" key="5">
    <source>
        <dbReference type="ARBA" id="ARBA00022801"/>
    </source>
</evidence>
<dbReference type="Gene3D" id="3.20.20.370">
    <property type="entry name" value="Glycoside hydrolase/deacetylase"/>
    <property type="match status" value="1"/>
</dbReference>
<dbReference type="AlphaFoldDB" id="A0A5J5EZ42"/>
<dbReference type="PANTHER" id="PTHR46471:SF2">
    <property type="entry name" value="CHITIN DEACETYLASE-RELATED"/>
    <property type="match status" value="1"/>
</dbReference>
<evidence type="ECO:0000256" key="2">
    <source>
        <dbReference type="ARBA" id="ARBA00022669"/>
    </source>
</evidence>
<sequence>MKAWLATVAFAATTFAAALPAPGNSIPKMLLKRVVSPDGTCGGSNGYTCPAGTTKCCSQWGWCGDTAEFCGTGCQPAFGSCSGGGSTPTPTPTPTPPPSTGGRPKVGNVPYGANIYTCTRPGFVALTFDDGPHVFTSGLLDILKANGVVATFFLNGKNWGDDDIYGSTKSALVQRMIAEGHQVGSHTWSHADLDTLSPSGMTSEMTQLESAFLSIIGKYPTYMRPPYFSCSGTCQSNMGNLGYHVINTDLDTLDWQNNTPSTIQNSKNIFANAINSADPASRGFIPLTHDVHSTTVNSLVQYMIDTLKSRGFKATTVGWCLNDHSSNWYRTTQ</sequence>
<evidence type="ECO:0000256" key="6">
    <source>
        <dbReference type="ARBA" id="ARBA00023277"/>
    </source>
</evidence>
<comment type="caution">
    <text evidence="8">Lacks conserved residue(s) required for the propagation of feature annotation.</text>
</comment>
<name>A0A5J5EZ42_9PEZI</name>
<dbReference type="Proteomes" id="UP000326924">
    <property type="component" value="Unassembled WGS sequence"/>
</dbReference>
<feature type="chain" id="PRO_5023834222" description="Glycoside hydrolase/deacetylase" evidence="10">
    <location>
        <begin position="19"/>
        <end position="333"/>
    </location>
</feature>
<evidence type="ECO:0000256" key="7">
    <source>
        <dbReference type="ARBA" id="ARBA00023285"/>
    </source>
</evidence>
<evidence type="ECO:0000259" key="11">
    <source>
        <dbReference type="PROSITE" id="PS50941"/>
    </source>
</evidence>
<organism evidence="13 14">
    <name type="scientific">Sphaerosporella brunnea</name>
    <dbReference type="NCBI Taxonomy" id="1250544"/>
    <lineage>
        <taxon>Eukaryota</taxon>
        <taxon>Fungi</taxon>
        <taxon>Dikarya</taxon>
        <taxon>Ascomycota</taxon>
        <taxon>Pezizomycotina</taxon>
        <taxon>Pezizomycetes</taxon>
        <taxon>Pezizales</taxon>
        <taxon>Pyronemataceae</taxon>
        <taxon>Sphaerosporella</taxon>
    </lineage>
</organism>
<dbReference type="InterPro" id="IPR002509">
    <property type="entry name" value="NODB_dom"/>
</dbReference>
<dbReference type="PANTHER" id="PTHR46471">
    <property type="entry name" value="CHITIN DEACETYLASE"/>
    <property type="match status" value="1"/>
</dbReference>
<dbReference type="SUPFAM" id="SSF57016">
    <property type="entry name" value="Plant lectins/antimicrobial peptides"/>
    <property type="match status" value="1"/>
</dbReference>
<keyword evidence="4 10" id="KW-0732">Signal</keyword>
<protein>
    <recommendedName>
        <fullName evidence="15">Glycoside hydrolase/deacetylase</fullName>
    </recommendedName>
</protein>
<dbReference type="SMART" id="SM00270">
    <property type="entry name" value="ChtBD1"/>
    <property type="match status" value="1"/>
</dbReference>
<evidence type="ECO:0000256" key="10">
    <source>
        <dbReference type="SAM" id="SignalP"/>
    </source>
</evidence>
<evidence type="ECO:0000256" key="3">
    <source>
        <dbReference type="ARBA" id="ARBA00022723"/>
    </source>
</evidence>
<dbReference type="GO" id="GO:0046872">
    <property type="term" value="F:metal ion binding"/>
    <property type="evidence" value="ECO:0007669"/>
    <property type="project" value="UniProtKB-KW"/>
</dbReference>
<keyword evidence="8" id="KW-1015">Disulfide bond</keyword>
<feature type="compositionally biased region" description="Pro residues" evidence="9">
    <location>
        <begin position="89"/>
        <end position="99"/>
    </location>
</feature>
<feature type="signal peptide" evidence="10">
    <location>
        <begin position="1"/>
        <end position="18"/>
    </location>
</feature>
<dbReference type="FunCoup" id="A0A5J5EZ42">
    <property type="interactions" value="35"/>
</dbReference>
<comment type="caution">
    <text evidence="13">The sequence shown here is derived from an EMBL/GenBank/DDBJ whole genome shotgun (WGS) entry which is preliminary data.</text>
</comment>
<accession>A0A5J5EZ42</accession>
<dbReference type="InterPro" id="IPR036861">
    <property type="entry name" value="Endochitinase-like_sf"/>
</dbReference>
<dbReference type="SUPFAM" id="SSF88713">
    <property type="entry name" value="Glycoside hydrolase/deacetylase"/>
    <property type="match status" value="1"/>
</dbReference>
<feature type="domain" description="Chitin-binding type-1" evidence="11">
    <location>
        <begin position="38"/>
        <end position="83"/>
    </location>
</feature>
<dbReference type="OrthoDB" id="2125469at2759"/>
<keyword evidence="5" id="KW-0378">Hydrolase</keyword>
<feature type="disulfide bond" evidence="8">
    <location>
        <begin position="56"/>
        <end position="70"/>
    </location>
</feature>
<evidence type="ECO:0000313" key="13">
    <source>
        <dbReference type="EMBL" id="KAA8908143.1"/>
    </source>
</evidence>
<dbReference type="PROSITE" id="PS50941">
    <property type="entry name" value="CHIT_BIND_I_2"/>
    <property type="match status" value="1"/>
</dbReference>
<reference evidence="13 14" key="1">
    <citation type="submission" date="2019-09" db="EMBL/GenBank/DDBJ databases">
        <title>Draft genome of the ectomycorrhizal ascomycete Sphaerosporella brunnea.</title>
        <authorList>
            <consortium name="DOE Joint Genome Institute"/>
            <person name="Benucci G.M."/>
            <person name="Marozzi G."/>
            <person name="Antonielli L."/>
            <person name="Sanchez S."/>
            <person name="Marco P."/>
            <person name="Wang X."/>
            <person name="Falini L.B."/>
            <person name="Barry K."/>
            <person name="Haridas S."/>
            <person name="Lipzen A."/>
            <person name="Labutti K."/>
            <person name="Grigoriev I.V."/>
            <person name="Murat C."/>
            <person name="Martin F."/>
            <person name="Albertini E."/>
            <person name="Donnini D."/>
            <person name="Bonito G."/>
        </authorList>
    </citation>
    <scope>NUCLEOTIDE SEQUENCE [LARGE SCALE GENOMIC DNA]</scope>
    <source>
        <strain evidence="13 14">Sb_GMNB300</strain>
    </source>
</reference>
<feature type="region of interest" description="Disordered" evidence="9">
    <location>
        <begin position="83"/>
        <end position="106"/>
    </location>
</feature>
<dbReference type="InterPro" id="IPR011330">
    <property type="entry name" value="Glyco_hydro/deAcase_b/a-brl"/>
</dbReference>
<evidence type="ECO:0000256" key="9">
    <source>
        <dbReference type="SAM" id="MobiDB-lite"/>
    </source>
</evidence>
<dbReference type="Pfam" id="PF01522">
    <property type="entry name" value="Polysacc_deac_1"/>
    <property type="match status" value="1"/>
</dbReference>
<dbReference type="GO" id="GO:0005975">
    <property type="term" value="P:carbohydrate metabolic process"/>
    <property type="evidence" value="ECO:0007669"/>
    <property type="project" value="InterPro"/>
</dbReference>
<evidence type="ECO:0008006" key="15">
    <source>
        <dbReference type="Google" id="ProtNLM"/>
    </source>
</evidence>
<dbReference type="CDD" id="cd10951">
    <property type="entry name" value="CE4_ClCDA_like"/>
    <property type="match status" value="1"/>
</dbReference>
<keyword evidence="2 8" id="KW-0147">Chitin-binding</keyword>
<comment type="cofactor">
    <cofactor evidence="1">
        <name>Co(2+)</name>
        <dbReference type="ChEBI" id="CHEBI:48828"/>
    </cofactor>
</comment>
<dbReference type="InParanoid" id="A0A5J5EZ42"/>
<dbReference type="InterPro" id="IPR001002">
    <property type="entry name" value="Chitin-bd_1"/>
</dbReference>
<keyword evidence="14" id="KW-1185">Reference proteome</keyword>
<dbReference type="CDD" id="cd11618">
    <property type="entry name" value="ChtBD1_1"/>
    <property type="match status" value="1"/>
</dbReference>
<proteinExistence type="predicted"/>
<dbReference type="GO" id="GO:0008061">
    <property type="term" value="F:chitin binding"/>
    <property type="evidence" value="ECO:0007669"/>
    <property type="project" value="UniProtKB-UniRule"/>
</dbReference>
<dbReference type="Pfam" id="PF00187">
    <property type="entry name" value="Chitin_bind_1"/>
    <property type="match status" value="1"/>
</dbReference>
<evidence type="ECO:0000259" key="12">
    <source>
        <dbReference type="PROSITE" id="PS51677"/>
    </source>
</evidence>
<dbReference type="Gene3D" id="3.30.60.10">
    <property type="entry name" value="Endochitinase-like"/>
    <property type="match status" value="1"/>
</dbReference>
<dbReference type="PROSITE" id="PS51677">
    <property type="entry name" value="NODB"/>
    <property type="match status" value="1"/>
</dbReference>
<keyword evidence="7" id="KW-0170">Cobalt</keyword>